<dbReference type="EMBL" id="CP029462">
    <property type="protein sequence ID" value="AXL22214.1"/>
    <property type="molecule type" value="Genomic_DNA"/>
</dbReference>
<evidence type="ECO:0000256" key="5">
    <source>
        <dbReference type="ARBA" id="ARBA00022741"/>
    </source>
</evidence>
<keyword evidence="5 11" id="KW-0547">Nucleotide-binding</keyword>
<dbReference type="InterPro" id="IPR027417">
    <property type="entry name" value="P-loop_NTPase"/>
</dbReference>
<dbReference type="Pfam" id="PF12008">
    <property type="entry name" value="EcoR124_C"/>
    <property type="match status" value="1"/>
</dbReference>
<evidence type="ECO:0000256" key="4">
    <source>
        <dbReference type="ARBA" id="ARBA00022722"/>
    </source>
</evidence>
<dbReference type="AlphaFoldDB" id="A0A346B271"/>
<evidence type="ECO:0000259" key="12">
    <source>
        <dbReference type="PROSITE" id="PS51192"/>
    </source>
</evidence>
<dbReference type="OrthoDB" id="9758243at2"/>
<keyword evidence="7 13" id="KW-0255">Endonuclease</keyword>
<dbReference type="CDD" id="cd22332">
    <property type="entry name" value="HsdR_N"/>
    <property type="match status" value="1"/>
</dbReference>
<dbReference type="SUPFAM" id="SSF52540">
    <property type="entry name" value="P-loop containing nucleoside triphosphate hydrolases"/>
    <property type="match status" value="2"/>
</dbReference>
<gene>
    <name evidence="13" type="ORF">DKB62_11935</name>
</gene>
<organism evidence="13 14">
    <name type="scientific">Megasphaera stantonii</name>
    <dbReference type="NCBI Taxonomy" id="2144175"/>
    <lineage>
        <taxon>Bacteria</taxon>
        <taxon>Bacillati</taxon>
        <taxon>Bacillota</taxon>
        <taxon>Negativicutes</taxon>
        <taxon>Veillonellales</taxon>
        <taxon>Veillonellaceae</taxon>
        <taxon>Megasphaera</taxon>
    </lineage>
</organism>
<comment type="function">
    <text evidence="11">Subunit R is required for both nuclease and ATPase activities, but not for modification.</text>
</comment>
<dbReference type="PANTHER" id="PTHR30195">
    <property type="entry name" value="TYPE I SITE-SPECIFIC DEOXYRIBONUCLEASE PROTEIN SUBUNIT M AND R"/>
    <property type="match status" value="1"/>
</dbReference>
<dbReference type="Gene3D" id="3.40.50.300">
    <property type="entry name" value="P-loop containing nucleotide triphosphate hydrolases"/>
    <property type="match status" value="2"/>
</dbReference>
<dbReference type="GO" id="GO:0005524">
    <property type="term" value="F:ATP binding"/>
    <property type="evidence" value="ECO:0007669"/>
    <property type="project" value="UniProtKB-KW"/>
</dbReference>
<dbReference type="InterPro" id="IPR022625">
    <property type="entry name" value="TypeI_RM_Rsu_C"/>
</dbReference>
<evidence type="ECO:0000256" key="1">
    <source>
        <dbReference type="ARBA" id="ARBA00000851"/>
    </source>
</evidence>
<dbReference type="NCBIfam" id="TIGR00348">
    <property type="entry name" value="hsdR"/>
    <property type="match status" value="1"/>
</dbReference>
<dbReference type="KEGG" id="meg:DKB62_11935"/>
<keyword evidence="4" id="KW-0540">Nuclease</keyword>
<dbReference type="Pfam" id="PF22679">
    <property type="entry name" value="T1R_D3-like"/>
    <property type="match status" value="1"/>
</dbReference>
<dbReference type="InterPro" id="IPR055180">
    <property type="entry name" value="HsdR_RecA-like_helicase_dom_2"/>
</dbReference>
<proteinExistence type="inferred from homology"/>
<accession>A0A346B271</accession>
<evidence type="ECO:0000256" key="6">
    <source>
        <dbReference type="ARBA" id="ARBA00022747"/>
    </source>
</evidence>
<protein>
    <recommendedName>
        <fullName evidence="11">Type I restriction enzyme endonuclease subunit</fullName>
        <shortName evidence="11">R protein</shortName>
        <ecNumber evidence="11">3.1.21.3</ecNumber>
    </recommendedName>
    <alternativeName>
        <fullName evidence="11">Type-1 restriction enzyme R protein</fullName>
    </alternativeName>
</protein>
<name>A0A346B271_9FIRM</name>
<dbReference type="PANTHER" id="PTHR30195:SF16">
    <property type="entry name" value="TYPE I RESTRICTION ENZYME ENDONUCLEASE SUBUNIT"/>
    <property type="match status" value="1"/>
</dbReference>
<comment type="similarity">
    <text evidence="2 11">Belongs to the HsdR family.</text>
</comment>
<keyword evidence="9 11" id="KW-0067">ATP-binding</keyword>
<comment type="subunit">
    <text evidence="3 11">The type I restriction/modification system is composed of three polypeptides R, M and S.</text>
</comment>
<dbReference type="Pfam" id="PF04313">
    <property type="entry name" value="HSDR_N"/>
    <property type="match status" value="1"/>
</dbReference>
<dbReference type="InterPro" id="IPR014001">
    <property type="entry name" value="Helicase_ATP-bd"/>
</dbReference>
<dbReference type="GO" id="GO:0009307">
    <property type="term" value="P:DNA restriction-modification system"/>
    <property type="evidence" value="ECO:0007669"/>
    <property type="project" value="UniProtKB-KW"/>
</dbReference>
<dbReference type="GO" id="GO:0009035">
    <property type="term" value="F:type I site-specific deoxyribonuclease activity"/>
    <property type="evidence" value="ECO:0007669"/>
    <property type="project" value="UniProtKB-EC"/>
</dbReference>
<evidence type="ECO:0000313" key="13">
    <source>
        <dbReference type="EMBL" id="AXL22214.1"/>
    </source>
</evidence>
<dbReference type="SMART" id="SM00487">
    <property type="entry name" value="DEXDc"/>
    <property type="match status" value="1"/>
</dbReference>
<dbReference type="GO" id="GO:0003677">
    <property type="term" value="F:DNA binding"/>
    <property type="evidence" value="ECO:0007669"/>
    <property type="project" value="UniProtKB-KW"/>
</dbReference>
<dbReference type="Gene3D" id="3.90.1570.50">
    <property type="match status" value="1"/>
</dbReference>
<dbReference type="EC" id="3.1.21.3" evidence="11"/>
<dbReference type="Proteomes" id="UP000254337">
    <property type="component" value="Chromosome"/>
</dbReference>
<evidence type="ECO:0000256" key="9">
    <source>
        <dbReference type="ARBA" id="ARBA00022840"/>
    </source>
</evidence>
<dbReference type="CDD" id="cd18800">
    <property type="entry name" value="SF2_C_EcoR124I-like"/>
    <property type="match status" value="1"/>
</dbReference>
<evidence type="ECO:0000256" key="11">
    <source>
        <dbReference type="RuleBase" id="RU364115"/>
    </source>
</evidence>
<dbReference type="InterPro" id="IPR051268">
    <property type="entry name" value="Type-I_R_enzyme_R_subunit"/>
</dbReference>
<keyword evidence="6 11" id="KW-0680">Restriction system</keyword>
<evidence type="ECO:0000256" key="3">
    <source>
        <dbReference type="ARBA" id="ARBA00011296"/>
    </source>
</evidence>
<dbReference type="PROSITE" id="PS51192">
    <property type="entry name" value="HELICASE_ATP_BIND_1"/>
    <property type="match status" value="1"/>
</dbReference>
<keyword evidence="10 11" id="KW-0238">DNA-binding</keyword>
<evidence type="ECO:0000256" key="10">
    <source>
        <dbReference type="ARBA" id="ARBA00023125"/>
    </source>
</evidence>
<keyword evidence="14" id="KW-1185">Reference proteome</keyword>
<dbReference type="InterPro" id="IPR007409">
    <property type="entry name" value="Restrct_endonuc_type1_HsdR_N"/>
</dbReference>
<feature type="domain" description="Helicase ATP-binding" evidence="12">
    <location>
        <begin position="270"/>
        <end position="444"/>
    </location>
</feature>
<evidence type="ECO:0000256" key="2">
    <source>
        <dbReference type="ARBA" id="ARBA00008598"/>
    </source>
</evidence>
<evidence type="ECO:0000256" key="8">
    <source>
        <dbReference type="ARBA" id="ARBA00022801"/>
    </source>
</evidence>
<reference evidence="13 14" key="1">
    <citation type="submission" date="2018-05" db="EMBL/GenBank/DDBJ databases">
        <title>Complete genome sequence of Megasphaera sp. AJH120T, isolated from the ceca of a chicken.</title>
        <authorList>
            <person name="Maki J."/>
            <person name="Looft T."/>
        </authorList>
    </citation>
    <scope>NUCLEOTIDE SEQUENCE [LARGE SCALE GENOMIC DNA]</scope>
    <source>
        <strain evidence="13 14">AJH120</strain>
    </source>
</reference>
<evidence type="ECO:0000256" key="7">
    <source>
        <dbReference type="ARBA" id="ARBA00022759"/>
    </source>
</evidence>
<dbReference type="REBASE" id="264942">
    <property type="entry name" value="MspAJH120ORF11925P"/>
</dbReference>
<keyword evidence="8 11" id="KW-0378">Hydrolase</keyword>
<sequence>MPELERTLETKLIEQLTQGVSQWTYCPELNTEEKLWANLRQIIESNNRDKLRETPLSNQEFEQVKNQLSFSSFYNAAEWIVGENGKAYVHVQRGNETLHLLVLNRAHVTGGTSVYQVINQCQTFKDEENPTESRARRFDVTLLINGLPLIHIELKNRQHSYKEAFRQIVKYAKEGQFTGIFSTIQMFVVSNDVDTKYIAAARSDELNDKFLSGWVDAENKAVPGLFDFAKTVLRIPEAHEMITQYTVLDKEKERIILLRPYQIHAIEAIRAASKRGVSGFVWHTTGSGKTLTSYKAARNLLQDIPSIEKTIFLIDRQDLDQQTTSAFQSYAENDVVDVDDTENVKELIKKLQDPTKEMIVTTRQKIQHMILRWLEKKPDSAVYKRIMNLRVAFVVDECHRAVSPETKRKMEQFFRQSLWYGFTGTPRFGENAYEKKGDLPRTTKELYGDILHAYTVKEAIHDGAVLGFQVEHLGPKGLEEDEYGNTIHEDMRVYTSKDHMYNVIDTMVNKSYEKLGFQNGGGKTYEGILTVGSIPIAQAYYDLFRQVKEGNGDVKIREDIRRVLPDFPKVAITYSLSENEEKSMVNQEAMQRSLDDYNAMFGTAYGLDQIGAYNANLNDRLARKQKKYQTRTEQLDFVIVVDRLLTGFDAPCLSTLYIDRQPMQLHNIIQAFSRTNRIFDAGKTYGQILTFQSPGTFKNKVDEALCLFSQGGEDVVLAPDWEGAEAHFIETLEELRVLVPDPAAIPAMTKKEKRVFAKVFQRFDSALKQLKAFTNFQDKNLERDYGLTDDENSAYKGHYVNVIEELRKDEPSDDGAGGEETGLDFEYTLQSYGGEIIDYEYIVALMQDFVSKDDVTSHPEKYEKQRDEITKYIQEIQHRNNKLGDIMMDLWINALRSPEEYREKQLITILEQTKRESIRKIVHDLCQTWGLDEQIVLLAAHRYEAGDEHNPYIEKSIESGDYNAFAAKHGTSLRKYQYRKAVRDALQQTFEADIVPLREGTVVIKDDDTDDISKEKSPKVIVYPESGPKKTLVAEKPSFHS</sequence>
<dbReference type="Gene3D" id="1.20.58.910">
    <property type="match status" value="1"/>
</dbReference>
<comment type="catalytic activity">
    <reaction evidence="1 11">
        <text>Endonucleolytic cleavage of DNA to give random double-stranded fragments with terminal 5'-phosphates, ATP is simultaneously hydrolyzed.</text>
        <dbReference type="EC" id="3.1.21.3"/>
    </reaction>
</comment>
<dbReference type="InterPro" id="IPR004473">
    <property type="entry name" value="Restrct_endonuc_typeI_HsdR"/>
</dbReference>
<dbReference type="Pfam" id="PF18766">
    <property type="entry name" value="SWI2_SNF2"/>
    <property type="match status" value="1"/>
</dbReference>
<dbReference type="RefSeq" id="WP_107195730.1">
    <property type="nucleotide sequence ID" value="NZ_CP029462.1"/>
</dbReference>
<dbReference type="InterPro" id="IPR040980">
    <property type="entry name" value="SWI2_SNF2"/>
</dbReference>
<evidence type="ECO:0000313" key="14">
    <source>
        <dbReference type="Proteomes" id="UP000254337"/>
    </source>
</evidence>